<organism evidence="1 2">
    <name type="scientific">Bugula neritina</name>
    <name type="common">Brown bryozoan</name>
    <name type="synonym">Sertularia neritina</name>
    <dbReference type="NCBI Taxonomy" id="10212"/>
    <lineage>
        <taxon>Eukaryota</taxon>
        <taxon>Metazoa</taxon>
        <taxon>Spiralia</taxon>
        <taxon>Lophotrochozoa</taxon>
        <taxon>Bryozoa</taxon>
        <taxon>Gymnolaemata</taxon>
        <taxon>Cheilostomatida</taxon>
        <taxon>Flustrina</taxon>
        <taxon>Buguloidea</taxon>
        <taxon>Bugulidae</taxon>
        <taxon>Bugula</taxon>
    </lineage>
</organism>
<reference evidence="1" key="1">
    <citation type="submission" date="2020-06" db="EMBL/GenBank/DDBJ databases">
        <title>Draft genome of Bugula neritina, a colonial animal packing powerful symbionts and potential medicines.</title>
        <authorList>
            <person name="Rayko M."/>
        </authorList>
    </citation>
    <scope>NUCLEOTIDE SEQUENCE [LARGE SCALE GENOMIC DNA]</scope>
    <source>
        <strain evidence="1">Kwan_BN1</strain>
    </source>
</reference>
<comment type="caution">
    <text evidence="1">The sequence shown here is derived from an EMBL/GenBank/DDBJ whole genome shotgun (WGS) entry which is preliminary data.</text>
</comment>
<gene>
    <name evidence="1" type="ORF">EB796_007859</name>
</gene>
<evidence type="ECO:0000313" key="1">
    <source>
        <dbReference type="EMBL" id="KAF6033833.1"/>
    </source>
</evidence>
<sequence length="106" mass="11670">MIAFTTSSAMFITFASGFEIVSSFKYHGCGLRAPSRLSKVKILYFLLLSTFRKVVSPLSQTPEMTSDQNILRVTHTEGFGVEFSALDALKLVNAEKNLMKVAVSEA</sequence>
<dbReference type="Proteomes" id="UP000593567">
    <property type="component" value="Unassembled WGS sequence"/>
</dbReference>
<keyword evidence="2" id="KW-1185">Reference proteome</keyword>
<protein>
    <submittedName>
        <fullName evidence="1">TIPRL</fullName>
    </submittedName>
</protein>
<proteinExistence type="predicted"/>
<dbReference type="EMBL" id="VXIV02001227">
    <property type="protein sequence ID" value="KAF6033833.1"/>
    <property type="molecule type" value="Genomic_DNA"/>
</dbReference>
<dbReference type="OrthoDB" id="10253878at2759"/>
<dbReference type="AlphaFoldDB" id="A0A7J7K6J4"/>
<accession>A0A7J7K6J4</accession>
<evidence type="ECO:0000313" key="2">
    <source>
        <dbReference type="Proteomes" id="UP000593567"/>
    </source>
</evidence>
<name>A0A7J7K6J4_BUGNE</name>